<reference evidence="2 3" key="1">
    <citation type="journal article" date="2018" name="Science">
        <title>The opium poppy genome and morphinan production.</title>
        <authorList>
            <person name="Guo L."/>
            <person name="Winzer T."/>
            <person name="Yang X."/>
            <person name="Li Y."/>
            <person name="Ning Z."/>
            <person name="He Z."/>
            <person name="Teodor R."/>
            <person name="Lu Y."/>
            <person name="Bowser T.A."/>
            <person name="Graham I.A."/>
            <person name="Ye K."/>
        </authorList>
    </citation>
    <scope>NUCLEOTIDE SEQUENCE [LARGE SCALE GENOMIC DNA]</scope>
    <source>
        <strain evidence="3">cv. HN1</strain>
        <tissue evidence="2">Leaves</tissue>
    </source>
</reference>
<keyword evidence="3" id="KW-1185">Reference proteome</keyword>
<proteinExistence type="predicted"/>
<dbReference type="Proteomes" id="UP000316621">
    <property type="component" value="Chromosome 5"/>
</dbReference>
<accession>A0A4Y7JSI8</accession>
<organism evidence="2 3">
    <name type="scientific">Papaver somniferum</name>
    <name type="common">Opium poppy</name>
    <dbReference type="NCBI Taxonomy" id="3469"/>
    <lineage>
        <taxon>Eukaryota</taxon>
        <taxon>Viridiplantae</taxon>
        <taxon>Streptophyta</taxon>
        <taxon>Embryophyta</taxon>
        <taxon>Tracheophyta</taxon>
        <taxon>Spermatophyta</taxon>
        <taxon>Magnoliopsida</taxon>
        <taxon>Ranunculales</taxon>
        <taxon>Papaveraceae</taxon>
        <taxon>Papaveroideae</taxon>
        <taxon>Papaver</taxon>
    </lineage>
</organism>
<name>A0A4Y7JSI8_PAPSO</name>
<protein>
    <submittedName>
        <fullName evidence="2">Uncharacterized protein</fullName>
    </submittedName>
</protein>
<feature type="region of interest" description="Disordered" evidence="1">
    <location>
        <begin position="126"/>
        <end position="148"/>
    </location>
</feature>
<evidence type="ECO:0000313" key="2">
    <source>
        <dbReference type="EMBL" id="RZC63506.1"/>
    </source>
</evidence>
<evidence type="ECO:0000313" key="3">
    <source>
        <dbReference type="Proteomes" id="UP000316621"/>
    </source>
</evidence>
<dbReference type="AlphaFoldDB" id="A0A4Y7JSI8"/>
<dbReference type="Gramene" id="RZC63506">
    <property type="protein sequence ID" value="RZC63506"/>
    <property type="gene ID" value="C5167_025269"/>
</dbReference>
<dbReference type="EMBL" id="CM010719">
    <property type="protein sequence ID" value="RZC63506.1"/>
    <property type="molecule type" value="Genomic_DNA"/>
</dbReference>
<feature type="compositionally biased region" description="Basic and acidic residues" evidence="1">
    <location>
        <begin position="126"/>
        <end position="135"/>
    </location>
</feature>
<evidence type="ECO:0000256" key="1">
    <source>
        <dbReference type="SAM" id="MobiDB-lite"/>
    </source>
</evidence>
<sequence length="148" mass="16627">MNEGIRLESSDGRIIKRIYERSVYSLAFRTRINGTSAKQIKDVKGHVTTEGEAVVWAVEMSLTKFYIDKTVHEFTQERKMAMHTWIPCPVVAVIVDKSNVRPPDNSNSSTIMCLTEGGPTKLLLGNEEKNKKEKGQATLQTQVKDTSI</sequence>
<gene>
    <name evidence="2" type="ORF">C5167_025269</name>
</gene>
<feature type="compositionally biased region" description="Polar residues" evidence="1">
    <location>
        <begin position="137"/>
        <end position="148"/>
    </location>
</feature>